<accession>A0A2S9PYA8</accession>
<keyword evidence="2" id="KW-1185">Reference proteome</keyword>
<dbReference type="RefSeq" id="WP_105868508.1">
    <property type="nucleotide sequence ID" value="NZ_PVLV01000121.1"/>
</dbReference>
<comment type="caution">
    <text evidence="1">The sequence shown here is derived from an EMBL/GenBank/DDBJ whole genome shotgun (WGS) entry which is preliminary data.</text>
</comment>
<gene>
    <name evidence="1" type="ORF">C6N75_09930</name>
</gene>
<evidence type="ECO:0000313" key="1">
    <source>
        <dbReference type="EMBL" id="PRH79392.1"/>
    </source>
</evidence>
<name>A0A2S9PYA8_9ACTN</name>
<dbReference type="AlphaFoldDB" id="A0A2S9PYA8"/>
<evidence type="ECO:0000313" key="2">
    <source>
        <dbReference type="Proteomes" id="UP000239322"/>
    </source>
</evidence>
<organism evidence="1 2">
    <name type="scientific">Streptomyces solincola</name>
    <dbReference type="NCBI Taxonomy" id="2100817"/>
    <lineage>
        <taxon>Bacteria</taxon>
        <taxon>Bacillati</taxon>
        <taxon>Actinomycetota</taxon>
        <taxon>Actinomycetes</taxon>
        <taxon>Kitasatosporales</taxon>
        <taxon>Streptomycetaceae</taxon>
        <taxon>Streptomyces</taxon>
    </lineage>
</organism>
<proteinExistence type="predicted"/>
<reference evidence="1 2" key="1">
    <citation type="submission" date="2018-03" db="EMBL/GenBank/DDBJ databases">
        <title>Novel Streptomyces sp. from soil.</title>
        <authorList>
            <person name="Tan G.Y.A."/>
            <person name="Lee Z.Y."/>
        </authorList>
    </citation>
    <scope>NUCLEOTIDE SEQUENCE [LARGE SCALE GENOMIC DNA]</scope>
    <source>
        <strain evidence="1 2">ST5x</strain>
    </source>
</reference>
<dbReference type="Proteomes" id="UP000239322">
    <property type="component" value="Unassembled WGS sequence"/>
</dbReference>
<protein>
    <submittedName>
        <fullName evidence="1">Uncharacterized protein</fullName>
    </submittedName>
</protein>
<dbReference type="OrthoDB" id="5194507at2"/>
<sequence>MTAAQHNLVIEQHATFRREIRWNDAAGNPINLTGYRIRMQARQEHSSSTVLLDFDTAALGPGMTIGPLNSTGVISIALSPTATAALSFQNARYDLIAIAPGGETHRLIEGRMSVVPAVTR</sequence>
<dbReference type="EMBL" id="PVLV01000121">
    <property type="protein sequence ID" value="PRH79392.1"/>
    <property type="molecule type" value="Genomic_DNA"/>
</dbReference>